<feature type="transmembrane region" description="Helical" evidence="1">
    <location>
        <begin position="339"/>
        <end position="366"/>
    </location>
</feature>
<proteinExistence type="predicted"/>
<feature type="transmembrane region" description="Helical" evidence="1">
    <location>
        <begin position="267"/>
        <end position="287"/>
    </location>
</feature>
<dbReference type="InterPro" id="IPR055941">
    <property type="entry name" value="DUF7519"/>
</dbReference>
<feature type="transmembrane region" description="Helical" evidence="1">
    <location>
        <begin position="35"/>
        <end position="53"/>
    </location>
</feature>
<reference evidence="2" key="2">
    <citation type="submission" date="2020-09" db="EMBL/GenBank/DDBJ databases">
        <authorList>
            <person name="Sun Q."/>
            <person name="Ohkuma M."/>
        </authorList>
    </citation>
    <scope>NUCLEOTIDE SEQUENCE</scope>
    <source>
        <strain evidence="2">JCM 17820</strain>
    </source>
</reference>
<feature type="transmembrane region" description="Helical" evidence="1">
    <location>
        <begin position="378"/>
        <end position="396"/>
    </location>
</feature>
<dbReference type="RefSeq" id="WP_188995732.1">
    <property type="nucleotide sequence ID" value="NZ_BMOU01000002.1"/>
</dbReference>
<keyword evidence="3" id="KW-1185">Reference proteome</keyword>
<protein>
    <submittedName>
        <fullName evidence="2">Uncharacterized protein</fullName>
    </submittedName>
</protein>
<dbReference type="EMBL" id="BMOU01000002">
    <property type="protein sequence ID" value="GGN90806.1"/>
    <property type="molecule type" value="Genomic_DNA"/>
</dbReference>
<accession>A0A830GKY6</accession>
<comment type="caution">
    <text evidence="2">The sequence shown here is derived from an EMBL/GenBank/DDBJ whole genome shotgun (WGS) entry which is preliminary data.</text>
</comment>
<feature type="transmembrane region" description="Helical" evidence="1">
    <location>
        <begin position="471"/>
        <end position="491"/>
    </location>
</feature>
<reference evidence="2" key="1">
    <citation type="journal article" date="2014" name="Int. J. Syst. Evol. Microbiol.">
        <title>Complete genome sequence of Corynebacterium casei LMG S-19264T (=DSM 44701T), isolated from a smear-ripened cheese.</title>
        <authorList>
            <consortium name="US DOE Joint Genome Institute (JGI-PGF)"/>
            <person name="Walter F."/>
            <person name="Albersmeier A."/>
            <person name="Kalinowski J."/>
            <person name="Ruckert C."/>
        </authorList>
    </citation>
    <scope>NUCLEOTIDE SEQUENCE</scope>
    <source>
        <strain evidence="2">JCM 17820</strain>
    </source>
</reference>
<feature type="transmembrane region" description="Helical" evidence="1">
    <location>
        <begin position="60"/>
        <end position="85"/>
    </location>
</feature>
<sequence>MGGHDPRPRVGGTLLAAGLAALVAAVSIGSVATVTLTAGCLGAAAVLAVAARLTDSETRVATLVGNVAAPVGYAAAVGLVCYWWYLGFTDGGVSQPLVGVKLLVLPGLGLFLVVVALARQLSFVEDSEGTGLAGTHRSLVSQSILAVALVPVVGWVAYLPPTLRPTAVVSVWERLIAARAEPVLATTLVPGLVLLVVVLWRLLLVRVEALDLRSPPSAREGRDWGRFGSSLVGLGALVALVAMFVRLGSPTVGIPFLVGPPLLYDGLAVAVLLEAGLLVVTSVLGLIRRTQSDTLANLATEQSGTAVVAVAAFTAPFPSRAAPVVDNLVRTVDQLPNELAVRALLLGAVGLALFSLALTLRLLLGVADGFTRSEGHTARVRGAAALLYLGVVLLALRHGRPLLALGGGVGAVLIWDVQEHAIVLGQQVGRRLTVTRPEGAHFVGSLLVGGVGAGVGYGVTAATDRSLASAFPSVVLIGTLVLAILLALLWLPRVEAD</sequence>
<keyword evidence="1" id="KW-1133">Transmembrane helix</keyword>
<evidence type="ECO:0000256" key="1">
    <source>
        <dbReference type="SAM" id="Phobius"/>
    </source>
</evidence>
<dbReference type="Pfam" id="PF24363">
    <property type="entry name" value="DUF7519"/>
    <property type="match status" value="1"/>
</dbReference>
<dbReference type="Proteomes" id="UP000605784">
    <property type="component" value="Unassembled WGS sequence"/>
</dbReference>
<feature type="transmembrane region" description="Helical" evidence="1">
    <location>
        <begin position="97"/>
        <end position="118"/>
    </location>
</feature>
<organism evidence="2 3">
    <name type="scientific">Haloarcula pellucida</name>
    <dbReference type="NCBI Taxonomy" id="1427151"/>
    <lineage>
        <taxon>Archaea</taxon>
        <taxon>Methanobacteriati</taxon>
        <taxon>Methanobacteriota</taxon>
        <taxon>Stenosarchaea group</taxon>
        <taxon>Halobacteria</taxon>
        <taxon>Halobacteriales</taxon>
        <taxon>Haloarculaceae</taxon>
        <taxon>Haloarcula</taxon>
    </lineage>
</organism>
<keyword evidence="1" id="KW-0812">Transmembrane</keyword>
<name>A0A830GKY6_9EURY</name>
<evidence type="ECO:0000313" key="3">
    <source>
        <dbReference type="Proteomes" id="UP000605784"/>
    </source>
</evidence>
<evidence type="ECO:0000313" key="2">
    <source>
        <dbReference type="EMBL" id="GGN90806.1"/>
    </source>
</evidence>
<dbReference type="AlphaFoldDB" id="A0A830GKY6"/>
<feature type="transmembrane region" description="Helical" evidence="1">
    <location>
        <begin position="402"/>
        <end position="418"/>
    </location>
</feature>
<feature type="transmembrane region" description="Helical" evidence="1">
    <location>
        <begin position="439"/>
        <end position="459"/>
    </location>
</feature>
<keyword evidence="1" id="KW-0472">Membrane</keyword>
<feature type="transmembrane region" description="Helical" evidence="1">
    <location>
        <begin position="224"/>
        <end position="247"/>
    </location>
</feature>
<feature type="transmembrane region" description="Helical" evidence="1">
    <location>
        <begin position="139"/>
        <end position="158"/>
    </location>
</feature>
<gene>
    <name evidence="2" type="ORF">GCM10009030_13140</name>
</gene>
<feature type="transmembrane region" description="Helical" evidence="1">
    <location>
        <begin position="183"/>
        <end position="203"/>
    </location>
</feature>